<keyword evidence="1" id="KW-0732">Signal</keyword>
<dbReference type="EMBL" id="CP028351">
    <property type="protein sequence ID" value="AVV39867.1"/>
    <property type="molecule type" value="Genomic_DNA"/>
</dbReference>
<dbReference type="Proteomes" id="UP000241538">
    <property type="component" value="Plasmid pPV989-167"/>
</dbReference>
<keyword evidence="2" id="KW-0614">Plasmid</keyword>
<proteinExistence type="predicted"/>
<evidence type="ECO:0000313" key="2">
    <source>
        <dbReference type="EMBL" id="AVV39867.1"/>
    </source>
</evidence>
<name>A0AAN1NV25_9GAMM</name>
<dbReference type="InterPro" id="IPR005590">
    <property type="entry name" value="DUF333"/>
</dbReference>
<geneLocation type="plasmid" evidence="3">
    <name>ppv989-167</name>
</geneLocation>
<accession>A0AAN1NV25</accession>
<dbReference type="Pfam" id="PF03891">
    <property type="entry name" value="DUF333"/>
    <property type="match status" value="1"/>
</dbReference>
<organism evidence="2 3">
    <name type="scientific">Pantoea vagans</name>
    <dbReference type="NCBI Taxonomy" id="470934"/>
    <lineage>
        <taxon>Bacteria</taxon>
        <taxon>Pseudomonadati</taxon>
        <taxon>Pseudomonadota</taxon>
        <taxon>Gammaproteobacteria</taxon>
        <taxon>Enterobacterales</taxon>
        <taxon>Erwiniaceae</taxon>
        <taxon>Pantoea</taxon>
    </lineage>
</organism>
<feature type="chain" id="PRO_5042842110" evidence="1">
    <location>
        <begin position="28"/>
        <end position="82"/>
    </location>
</feature>
<evidence type="ECO:0000256" key="1">
    <source>
        <dbReference type="SAM" id="SignalP"/>
    </source>
</evidence>
<feature type="signal peptide" evidence="1">
    <location>
        <begin position="1"/>
        <end position="27"/>
    </location>
</feature>
<reference evidence="2 3" key="1">
    <citation type="journal article" date="2018" name="Int J Genomics">
        <title>Comparative Genomics Analysis of Plasmid pPV989-94 from a Clinical Isolate of Pantoea vagans PV989.</title>
        <authorList>
            <person name="Xu L."/>
            <person name="Yin M."/>
            <person name="Zhu T."/>
            <person name="Lu J."/>
            <person name="Bao Q."/>
        </authorList>
    </citation>
    <scope>NUCLEOTIDE SEQUENCE [LARGE SCALE GENOMIC DNA]</scope>
    <source>
        <strain evidence="2 3">PV989</strain>
    </source>
</reference>
<dbReference type="RefSeq" id="WP_072009014.1">
    <property type="nucleotide sequence ID" value="NZ_CP028351.1"/>
</dbReference>
<sequence>MKIMNRITVCSLMLATLQISACMPHHAEPQRLAMRNPASQWCLQRGGQQVKDESLSTSTLYCLLPSGERIEQWALYHRDHPQ</sequence>
<gene>
    <name evidence="2" type="ORF">C9381_21790</name>
</gene>
<dbReference type="AlphaFoldDB" id="A0AAN1NV25"/>
<protein>
    <submittedName>
        <fullName evidence="2">DUF333 domain-containing protein</fullName>
    </submittedName>
</protein>
<evidence type="ECO:0000313" key="3">
    <source>
        <dbReference type="Proteomes" id="UP000241538"/>
    </source>
</evidence>